<name>A0A4R7TG30_9ACTN</name>
<dbReference type="EMBL" id="SOCE01000001">
    <property type="protein sequence ID" value="TDU91175.1"/>
    <property type="molecule type" value="Genomic_DNA"/>
</dbReference>
<dbReference type="Pfam" id="PF01494">
    <property type="entry name" value="FAD_binding_3"/>
    <property type="match status" value="1"/>
</dbReference>
<dbReference type="PANTHER" id="PTHR46865">
    <property type="entry name" value="OXIDOREDUCTASE-RELATED"/>
    <property type="match status" value="1"/>
</dbReference>
<evidence type="ECO:0000313" key="2">
    <source>
        <dbReference type="EMBL" id="TDU91175.1"/>
    </source>
</evidence>
<dbReference type="Gene3D" id="3.50.50.60">
    <property type="entry name" value="FAD/NAD(P)-binding domain"/>
    <property type="match status" value="1"/>
</dbReference>
<accession>A0A4R7TG30</accession>
<reference evidence="2 3" key="1">
    <citation type="submission" date="2019-03" db="EMBL/GenBank/DDBJ databases">
        <title>Genomic Encyclopedia of Type Strains, Phase III (KMG-III): the genomes of soil and plant-associated and newly described type strains.</title>
        <authorList>
            <person name="Whitman W."/>
        </authorList>
    </citation>
    <scope>NUCLEOTIDE SEQUENCE [LARGE SCALE GENOMIC DNA]</scope>
    <source>
        <strain evidence="2 3">VKM Ac-2575</strain>
    </source>
</reference>
<dbReference type="PRINTS" id="PR00420">
    <property type="entry name" value="RNGMNOXGNASE"/>
</dbReference>
<dbReference type="SUPFAM" id="SSF51905">
    <property type="entry name" value="FAD/NAD(P)-binding domain"/>
    <property type="match status" value="1"/>
</dbReference>
<gene>
    <name evidence="2" type="ORF">EV138_4776</name>
</gene>
<evidence type="ECO:0000259" key="1">
    <source>
        <dbReference type="Pfam" id="PF01494"/>
    </source>
</evidence>
<dbReference type="RefSeq" id="WP_133980958.1">
    <property type="nucleotide sequence ID" value="NZ_SOCE01000001.1"/>
</dbReference>
<comment type="caution">
    <text evidence="2">The sequence shown here is derived from an EMBL/GenBank/DDBJ whole genome shotgun (WGS) entry which is preliminary data.</text>
</comment>
<dbReference type="Gene3D" id="3.30.9.10">
    <property type="entry name" value="D-Amino Acid Oxidase, subunit A, domain 2"/>
    <property type="match status" value="1"/>
</dbReference>
<sequence>MSKNVLISGAGIAGPALAYWLHRYGFRPTVVEVAATPRPGGQTVDVRGIAREVVTRMGLMPAIEARLMHERGMEYVRASGRRSAAMPVELLDGAGPVAELEILRGDLAEILLDATAGDVEYLYGDSVTALSEDDRGVVVTFREGGERRFDLVVGADGVHSQVRSTAFGPESEYVRHLGGYGAFFTVETPEPLDGWMKIYSAPGGRWVGLRPDHDPRQAKALLNFRSATISYDRRDVQEQKALLAKTFAGLGWHTPKILEQLPDADDFYFDTTSQVVVPEWSRGRVVLIGDAGYCGSPLAGHGTALSLVGAYCLASELAIAEGNHLRAYPAYQARMQPYVGQRMELPPGGIKMAMPMTRTGIVLRDAATRLMTSRPFRPLLAKAAAGSPDEISLTSYDALSGAAAPGGIAAVTPTPE</sequence>
<dbReference type="PANTHER" id="PTHR46865:SF2">
    <property type="entry name" value="MONOOXYGENASE"/>
    <property type="match status" value="1"/>
</dbReference>
<evidence type="ECO:0000313" key="3">
    <source>
        <dbReference type="Proteomes" id="UP000295151"/>
    </source>
</evidence>
<organism evidence="2 3">
    <name type="scientific">Kribbella voronezhensis</name>
    <dbReference type="NCBI Taxonomy" id="2512212"/>
    <lineage>
        <taxon>Bacteria</taxon>
        <taxon>Bacillati</taxon>
        <taxon>Actinomycetota</taxon>
        <taxon>Actinomycetes</taxon>
        <taxon>Propionibacteriales</taxon>
        <taxon>Kribbellaceae</taxon>
        <taxon>Kribbella</taxon>
    </lineage>
</organism>
<protein>
    <submittedName>
        <fullName evidence="2">2-polyprenyl-6-methoxyphenol hydroxylase-like FAD-dependent oxidoreductase</fullName>
    </submittedName>
</protein>
<dbReference type="OrthoDB" id="3212532at2"/>
<feature type="domain" description="FAD-binding" evidence="1">
    <location>
        <begin position="4"/>
        <end position="320"/>
    </location>
</feature>
<dbReference type="AlphaFoldDB" id="A0A4R7TG30"/>
<dbReference type="InterPro" id="IPR051704">
    <property type="entry name" value="FAD_aromatic-hydroxylase"/>
</dbReference>
<dbReference type="InterPro" id="IPR036188">
    <property type="entry name" value="FAD/NAD-bd_sf"/>
</dbReference>
<proteinExistence type="predicted"/>
<dbReference type="InterPro" id="IPR002938">
    <property type="entry name" value="FAD-bd"/>
</dbReference>
<dbReference type="GO" id="GO:0071949">
    <property type="term" value="F:FAD binding"/>
    <property type="evidence" value="ECO:0007669"/>
    <property type="project" value="InterPro"/>
</dbReference>
<dbReference type="Proteomes" id="UP000295151">
    <property type="component" value="Unassembled WGS sequence"/>
</dbReference>
<keyword evidence="3" id="KW-1185">Reference proteome</keyword>